<gene>
    <name evidence="6" type="ORF">D8I35_08430</name>
</gene>
<name>A0A3M6QU35_9BURK</name>
<evidence type="ECO:0000256" key="1">
    <source>
        <dbReference type="ARBA" id="ARBA00004141"/>
    </source>
</evidence>
<feature type="transmembrane region" description="Helical" evidence="5">
    <location>
        <begin position="181"/>
        <end position="210"/>
    </location>
</feature>
<feature type="transmembrane region" description="Helical" evidence="5">
    <location>
        <begin position="286"/>
        <end position="315"/>
    </location>
</feature>
<keyword evidence="7" id="KW-1185">Reference proteome</keyword>
<feature type="transmembrane region" description="Helical" evidence="5">
    <location>
        <begin position="91"/>
        <end position="109"/>
    </location>
</feature>
<dbReference type="InterPro" id="IPR051679">
    <property type="entry name" value="DASS-Related_Transporters"/>
</dbReference>
<keyword evidence="2 5" id="KW-0812">Transmembrane</keyword>
<dbReference type="AlphaFoldDB" id="A0A3M6QU35"/>
<dbReference type="Pfam" id="PF00939">
    <property type="entry name" value="Na_sulph_symp"/>
    <property type="match status" value="1"/>
</dbReference>
<evidence type="ECO:0000256" key="3">
    <source>
        <dbReference type="ARBA" id="ARBA00022989"/>
    </source>
</evidence>
<evidence type="ECO:0000313" key="7">
    <source>
        <dbReference type="Proteomes" id="UP000278006"/>
    </source>
</evidence>
<sequence length="433" mass="45081">MTPSTWLVAALAAATIGLWATARLPEYLVALLFFATAAVLQLAPSDILFSGFASAAFWLILSGFVLGMAIRKVGLADRIASGLAPHLTGSWPRMVGGVVLLAYALAFVMPSNMGRIALLMPIVMALADRAGLSEGSRGRIALALAVGFATFQLSASILPANVPNLVMAGAAESAYGIHLSYLPYLLLHAPVLGLLKGLALVACLCLLFPASPRRVAPAAASAQPLSAAERRLLVLLLVTLALWMSDALHGISPAWIGLAAACLCLLPRVGFLGSDEFATGVNFRTCIYIAGILGLAALLDHSGLGARIGAALLQWLPLDPDSPARNFGALVALTSVLNFTVTANGVPALLTPLAQSLADASGLPLMTVLMVQVIGYATPLLPYQASPIVVAMGMGRVPAGDGIRLCLWLAAISLLVLVPLDYGWFRLLGWIPR</sequence>
<evidence type="ECO:0000256" key="2">
    <source>
        <dbReference type="ARBA" id="ARBA00022692"/>
    </source>
</evidence>
<organism evidence="6 7">
    <name type="scientific">Corticibacter populi</name>
    <dbReference type="NCBI Taxonomy" id="1550736"/>
    <lineage>
        <taxon>Bacteria</taxon>
        <taxon>Pseudomonadati</taxon>
        <taxon>Pseudomonadota</taxon>
        <taxon>Betaproteobacteria</taxon>
        <taxon>Burkholderiales</taxon>
        <taxon>Comamonadaceae</taxon>
        <taxon>Corticibacter</taxon>
    </lineage>
</organism>
<keyword evidence="4 5" id="KW-0472">Membrane</keyword>
<feature type="transmembrane region" description="Helical" evidence="5">
    <location>
        <begin position="402"/>
        <end position="425"/>
    </location>
</feature>
<feature type="transmembrane region" description="Helical" evidence="5">
    <location>
        <begin position="362"/>
        <end position="382"/>
    </location>
</feature>
<comment type="caution">
    <text evidence="6">The sequence shown here is derived from an EMBL/GenBank/DDBJ whole genome shotgun (WGS) entry which is preliminary data.</text>
</comment>
<evidence type="ECO:0000313" key="6">
    <source>
        <dbReference type="EMBL" id="RMX06538.1"/>
    </source>
</evidence>
<dbReference type="OrthoDB" id="5460483at2"/>
<evidence type="ECO:0000256" key="5">
    <source>
        <dbReference type="SAM" id="Phobius"/>
    </source>
</evidence>
<dbReference type="GO" id="GO:0005886">
    <property type="term" value="C:plasma membrane"/>
    <property type="evidence" value="ECO:0007669"/>
    <property type="project" value="TreeGrafter"/>
</dbReference>
<feature type="transmembrane region" description="Helical" evidence="5">
    <location>
        <begin position="231"/>
        <end position="248"/>
    </location>
</feature>
<dbReference type="PANTHER" id="PTHR43652:SF2">
    <property type="entry name" value="BASIC AMINO ACID ANTIPORTER YFCC-RELATED"/>
    <property type="match status" value="1"/>
</dbReference>
<feature type="transmembrane region" description="Helical" evidence="5">
    <location>
        <begin position="139"/>
        <end position="161"/>
    </location>
</feature>
<dbReference type="PANTHER" id="PTHR43652">
    <property type="entry name" value="BASIC AMINO ACID ANTIPORTER YFCC-RELATED"/>
    <property type="match status" value="1"/>
</dbReference>
<proteinExistence type="predicted"/>
<reference evidence="6 7" key="1">
    <citation type="submission" date="2018-10" db="EMBL/GenBank/DDBJ databases">
        <title>Draft genome of Cortibacter populi DSM10536.</title>
        <authorList>
            <person name="Bernier A.-M."/>
            <person name="Bernard K."/>
        </authorList>
    </citation>
    <scope>NUCLEOTIDE SEQUENCE [LARGE SCALE GENOMIC DNA]</scope>
    <source>
        <strain evidence="6 7">DSM 105136</strain>
    </source>
</reference>
<evidence type="ECO:0000256" key="4">
    <source>
        <dbReference type="ARBA" id="ARBA00023136"/>
    </source>
</evidence>
<protein>
    <submittedName>
        <fullName evidence="6">Citrate transporter</fullName>
    </submittedName>
</protein>
<feature type="transmembrane region" description="Helical" evidence="5">
    <location>
        <begin position="47"/>
        <end position="70"/>
    </location>
</feature>
<accession>A0A3M6QU35</accession>
<keyword evidence="3 5" id="KW-1133">Transmembrane helix</keyword>
<dbReference type="RefSeq" id="WP_122228014.1">
    <property type="nucleotide sequence ID" value="NZ_RDQO01000002.1"/>
</dbReference>
<dbReference type="GO" id="GO:0022857">
    <property type="term" value="F:transmembrane transporter activity"/>
    <property type="evidence" value="ECO:0007669"/>
    <property type="project" value="InterPro"/>
</dbReference>
<dbReference type="InterPro" id="IPR001898">
    <property type="entry name" value="SLC13A/DASS"/>
</dbReference>
<dbReference type="Proteomes" id="UP000278006">
    <property type="component" value="Unassembled WGS sequence"/>
</dbReference>
<comment type="subcellular location">
    <subcellularLocation>
        <location evidence="1">Membrane</location>
        <topology evidence="1">Multi-pass membrane protein</topology>
    </subcellularLocation>
</comment>
<feature type="transmembrane region" description="Helical" evidence="5">
    <location>
        <begin position="254"/>
        <end position="274"/>
    </location>
</feature>
<dbReference type="EMBL" id="RDQO01000002">
    <property type="protein sequence ID" value="RMX06538.1"/>
    <property type="molecule type" value="Genomic_DNA"/>
</dbReference>